<name>A0A1G9EML9_9RHOB</name>
<keyword evidence="1" id="KW-0282">Flagellum</keyword>
<gene>
    <name evidence="1" type="ORF">SAMN05216257_104377</name>
</gene>
<protein>
    <submittedName>
        <fullName evidence="1">Flagellar protein FlaF</fullName>
    </submittedName>
</protein>
<reference evidence="2" key="1">
    <citation type="submission" date="2016-10" db="EMBL/GenBank/DDBJ databases">
        <authorList>
            <person name="Varghese N."/>
            <person name="Submissions S."/>
        </authorList>
    </citation>
    <scope>NUCLEOTIDE SEQUENCE [LARGE SCALE GENOMIC DNA]</scope>
    <source>
        <strain evidence="2">CGMCC 1.10789</strain>
    </source>
</reference>
<dbReference type="RefSeq" id="WP_092500576.1">
    <property type="nucleotide sequence ID" value="NZ_FNFV01000004.1"/>
</dbReference>
<organism evidence="1 2">
    <name type="scientific">Meinhardsimonia xiamenensis</name>
    <dbReference type="NCBI Taxonomy" id="990712"/>
    <lineage>
        <taxon>Bacteria</taxon>
        <taxon>Pseudomonadati</taxon>
        <taxon>Pseudomonadota</taxon>
        <taxon>Alphaproteobacteria</taxon>
        <taxon>Rhodobacterales</taxon>
        <taxon>Paracoccaceae</taxon>
        <taxon>Meinhardsimonia</taxon>
    </lineage>
</organism>
<evidence type="ECO:0000313" key="2">
    <source>
        <dbReference type="Proteomes" id="UP000199328"/>
    </source>
</evidence>
<dbReference type="InterPro" id="IPR010845">
    <property type="entry name" value="FlaF"/>
</dbReference>
<keyword evidence="1" id="KW-0966">Cell projection</keyword>
<proteinExistence type="predicted"/>
<dbReference type="GO" id="GO:0044781">
    <property type="term" value="P:bacterial-type flagellum organization"/>
    <property type="evidence" value="ECO:0007669"/>
    <property type="project" value="InterPro"/>
</dbReference>
<dbReference type="Proteomes" id="UP000199328">
    <property type="component" value="Unassembled WGS sequence"/>
</dbReference>
<evidence type="ECO:0000313" key="1">
    <source>
        <dbReference type="EMBL" id="SDK77291.1"/>
    </source>
</evidence>
<dbReference type="Pfam" id="PF07309">
    <property type="entry name" value="FlaF"/>
    <property type="match status" value="1"/>
</dbReference>
<dbReference type="EMBL" id="FNFV01000004">
    <property type="protein sequence ID" value="SDK77291.1"/>
    <property type="molecule type" value="Genomic_DNA"/>
</dbReference>
<dbReference type="OrthoDB" id="9808944at2"/>
<keyword evidence="2" id="KW-1185">Reference proteome</keyword>
<dbReference type="NCBIfam" id="NF009435">
    <property type="entry name" value="PRK12794.1"/>
    <property type="match status" value="1"/>
</dbReference>
<accession>A0A1G9EML9</accession>
<keyword evidence="1" id="KW-0969">Cilium</keyword>
<sequence>MTCHQQAHALYSPAVAPVRTARSVEYDAFARVTARLRTATETRSRGLAPLAEALHENRRLWTLLASAVADPANRLPHDLRARIFYLAEFTAHHSNLVLSGEGDPAILIEVNTAVMRGLRGQEKAA</sequence>
<dbReference type="AlphaFoldDB" id="A0A1G9EML9"/>
<dbReference type="STRING" id="990712.SAMN05216257_104377"/>